<dbReference type="RefSeq" id="WP_201327676.1">
    <property type="nucleotide sequence ID" value="NZ_AP017470.1"/>
</dbReference>
<dbReference type="PANTHER" id="PTHR30189:SF1">
    <property type="entry name" value="LPS-ASSEMBLY PROTEIN LPTD"/>
    <property type="match status" value="1"/>
</dbReference>
<dbReference type="InterPro" id="IPR050218">
    <property type="entry name" value="LptD"/>
</dbReference>
<keyword evidence="1" id="KW-0472">Membrane</keyword>
<dbReference type="PANTHER" id="PTHR30189">
    <property type="entry name" value="LPS-ASSEMBLY PROTEIN"/>
    <property type="match status" value="1"/>
</dbReference>
<evidence type="ECO:0000256" key="1">
    <source>
        <dbReference type="ARBA" id="ARBA00023237"/>
    </source>
</evidence>
<proteinExistence type="predicted"/>
<dbReference type="GO" id="GO:0009279">
    <property type="term" value="C:cell outer membrane"/>
    <property type="evidence" value="ECO:0007669"/>
    <property type="project" value="TreeGrafter"/>
</dbReference>
<evidence type="ECO:0000313" key="4">
    <source>
        <dbReference type="EMBL" id="BBB33369.1"/>
    </source>
</evidence>
<keyword evidence="2" id="KW-0732">Signal</keyword>
<evidence type="ECO:0000259" key="3">
    <source>
        <dbReference type="Pfam" id="PF03968"/>
    </source>
</evidence>
<evidence type="ECO:0000313" key="5">
    <source>
        <dbReference type="Proteomes" id="UP000595564"/>
    </source>
</evidence>
<reference evidence="4 5" key="1">
    <citation type="journal article" date="2012" name="Extremophiles">
        <title>Thermotomaculum hydrothermale gen. nov., sp. nov., a novel heterotrophic thermophile within the phylum Acidobacteria from a deep-sea hydrothermal vent chimney in the Southern Okinawa Trough.</title>
        <authorList>
            <person name="Izumi H."/>
            <person name="Nunoura T."/>
            <person name="Miyazaki M."/>
            <person name="Mino S."/>
            <person name="Toki T."/>
            <person name="Takai K."/>
            <person name="Sako Y."/>
            <person name="Sawabe T."/>
            <person name="Nakagawa S."/>
        </authorList>
    </citation>
    <scope>NUCLEOTIDE SEQUENCE [LARGE SCALE GENOMIC DNA]</scope>
    <source>
        <strain evidence="4 5">AC55</strain>
    </source>
</reference>
<protein>
    <recommendedName>
        <fullName evidence="3">Organic solvent tolerance-like N-terminal domain-containing protein</fullName>
    </recommendedName>
</protein>
<gene>
    <name evidence="4" type="ORF">TTHT_1916</name>
</gene>
<dbReference type="KEGG" id="thyd:TTHT_1916"/>
<name>A0A7R6PIS0_9BACT</name>
<accession>A0A7R6PIS0</accession>
<evidence type="ECO:0000256" key="2">
    <source>
        <dbReference type="SAM" id="SignalP"/>
    </source>
</evidence>
<dbReference type="InterPro" id="IPR005653">
    <property type="entry name" value="OstA-like_N"/>
</dbReference>
<sequence length="666" mass="77661">MLNSFTKRKKIFKLALILFLSVFTAKADQFTVKADKIKTDTKNKIVYLYGNCLIKGKSIRLKADKIKIDKNKGVIIASGNVEFDKNQVKGTGKKLVYYTDSEQATIFKGELILESDYAFYAEEITYLSGDKYRLKNCTFTTCPKGCDYWGFHANKVNVKKEGYASFKSLKFQIKKKSVFYLPFFIYPAKTQRAFGLLVPEFGNSSKHGFNYRQELFIPIGQSQDITLGIDYYSKAGTGTTFEYRESFRKGEFAKFKIYSIKDRIIDQRRTMGELNYTYTKSPENTYQFKAFLGDDYNLITDYTFNRYDLAMRDFYGYGSFYKKLSEHFTISASAYLDKPIFNDQIIYSSTLPSISIYGENFKFWGRDLRLIGDISILSDDRISNNTFSREYFKFESSKYFNKGFFIIKENLSLKTLNYSDSDLNNNSVFDFSYTFQLPYLSKDYSNFRNDIIPFVKIGYRDNSGKFNILYHDLEDYINPSGVYLKAGVTSNFIFSDRTGFFSIYGEKNLNSNNYIDPNDPQKKSEFSSINGYLSIPVTKNLIFSSLIRYNPKTNNVDTLTLNTKFNNLYLTYLKGYIYGEDKTRNSLIGRYDRELSRNWKAIVQFDYDFSLDDFRYKRITFAYFRKCIGVNVTYQNNSYSTTTTNQFTVSLVLRSIGELFKYRLGL</sequence>
<dbReference type="EMBL" id="AP017470">
    <property type="protein sequence ID" value="BBB33369.1"/>
    <property type="molecule type" value="Genomic_DNA"/>
</dbReference>
<dbReference type="AlphaFoldDB" id="A0A7R6PIS0"/>
<feature type="domain" description="Organic solvent tolerance-like N-terminal" evidence="3">
    <location>
        <begin position="32"/>
        <end position="126"/>
    </location>
</feature>
<dbReference type="Proteomes" id="UP000595564">
    <property type="component" value="Chromosome"/>
</dbReference>
<dbReference type="GO" id="GO:1990351">
    <property type="term" value="C:transporter complex"/>
    <property type="evidence" value="ECO:0007669"/>
    <property type="project" value="TreeGrafter"/>
</dbReference>
<dbReference type="Pfam" id="PF03968">
    <property type="entry name" value="LptD_N"/>
    <property type="match status" value="1"/>
</dbReference>
<feature type="signal peptide" evidence="2">
    <location>
        <begin position="1"/>
        <end position="27"/>
    </location>
</feature>
<organism evidence="4 5">
    <name type="scientific">Thermotomaculum hydrothermale</name>
    <dbReference type="NCBI Taxonomy" id="981385"/>
    <lineage>
        <taxon>Bacteria</taxon>
        <taxon>Pseudomonadati</taxon>
        <taxon>Acidobacteriota</taxon>
        <taxon>Holophagae</taxon>
        <taxon>Thermotomaculales</taxon>
        <taxon>Thermotomaculaceae</taxon>
        <taxon>Thermotomaculum</taxon>
    </lineage>
</organism>
<dbReference type="Gene3D" id="2.60.450.10">
    <property type="entry name" value="Lipopolysaccharide (LPS) transport protein A like domain"/>
    <property type="match status" value="1"/>
</dbReference>
<keyword evidence="1" id="KW-0998">Cell outer membrane</keyword>
<feature type="chain" id="PRO_5032607494" description="Organic solvent tolerance-like N-terminal domain-containing protein" evidence="2">
    <location>
        <begin position="28"/>
        <end position="666"/>
    </location>
</feature>
<keyword evidence="5" id="KW-1185">Reference proteome</keyword>